<dbReference type="Pfam" id="PF00076">
    <property type="entry name" value="RRM_1"/>
    <property type="match status" value="2"/>
</dbReference>
<protein>
    <recommendedName>
        <fullName evidence="4">RRM domain-containing protein</fullName>
    </recommendedName>
</protein>
<organism evidence="5 6">
    <name type="scientific">Ceratodon purpureus</name>
    <name type="common">Fire moss</name>
    <name type="synonym">Dicranum purpureum</name>
    <dbReference type="NCBI Taxonomy" id="3225"/>
    <lineage>
        <taxon>Eukaryota</taxon>
        <taxon>Viridiplantae</taxon>
        <taxon>Streptophyta</taxon>
        <taxon>Embryophyta</taxon>
        <taxon>Bryophyta</taxon>
        <taxon>Bryophytina</taxon>
        <taxon>Bryopsida</taxon>
        <taxon>Dicranidae</taxon>
        <taxon>Pseudoditrichales</taxon>
        <taxon>Ditrichaceae</taxon>
        <taxon>Ceratodon</taxon>
    </lineage>
</organism>
<feature type="compositionally biased region" description="Basic and acidic residues" evidence="3">
    <location>
        <begin position="98"/>
        <end position="111"/>
    </location>
</feature>
<feature type="domain" description="RRM" evidence="4">
    <location>
        <begin position="188"/>
        <end position="266"/>
    </location>
</feature>
<dbReference type="Gene3D" id="3.30.70.330">
    <property type="match status" value="2"/>
</dbReference>
<feature type="region of interest" description="Disordered" evidence="3">
    <location>
        <begin position="90"/>
        <end position="119"/>
    </location>
</feature>
<dbReference type="AlphaFoldDB" id="A0A8T0HBN9"/>
<feature type="domain" description="RRM" evidence="4">
    <location>
        <begin position="12"/>
        <end position="91"/>
    </location>
</feature>
<evidence type="ECO:0000313" key="5">
    <source>
        <dbReference type="EMBL" id="KAG0567579.1"/>
    </source>
</evidence>
<dbReference type="GO" id="GO:0003723">
    <property type="term" value="F:RNA binding"/>
    <property type="evidence" value="ECO:0007669"/>
    <property type="project" value="UniProtKB-UniRule"/>
</dbReference>
<evidence type="ECO:0000259" key="4">
    <source>
        <dbReference type="PROSITE" id="PS50102"/>
    </source>
</evidence>
<evidence type="ECO:0000256" key="3">
    <source>
        <dbReference type="SAM" id="MobiDB-lite"/>
    </source>
</evidence>
<dbReference type="SUPFAM" id="SSF54928">
    <property type="entry name" value="RNA-binding domain, RBD"/>
    <property type="match status" value="1"/>
</dbReference>
<dbReference type="PANTHER" id="PTHR10501">
    <property type="entry name" value="U1 SMALL NUCLEAR RIBONUCLEOPROTEIN A/U2 SMALL NUCLEAR RIBONUCLEOPROTEIN B"/>
    <property type="match status" value="1"/>
</dbReference>
<dbReference type="FunFam" id="3.30.70.330:FF:000335">
    <property type="entry name" value="RNA-binding protein with multiple splicing 2"/>
    <property type="match status" value="1"/>
</dbReference>
<sequence>MKNSEMGEEEVKTLFLSGLPDDIKEREIYNLFRNFDGYESCQLKYSGRGYQIVAFAVFTDQATALKAKEELNGLKFDPQTGAVLHIELARANSRTKRSRSEDGATGTEKRSRGPIGVPGAFPEPGVGATLHMPGMHPSIYNDMPGFPPPPSGGMLAPPPFNGQDGLPGHIMGMVPPPPPAPGSNPPCSTLFVANLGASCTEEELTQLLSRYPGFLKLKYQTKAGLPVAFVEFQDIRCSTQALSALQNSKPLPSVDRGGMRVEYAKAKMGQPRRDRAHA</sequence>
<gene>
    <name evidence="5" type="ORF">KC19_7G145200</name>
</gene>
<dbReference type="Proteomes" id="UP000822688">
    <property type="component" value="Chromosome 7"/>
</dbReference>
<dbReference type="EMBL" id="CM026428">
    <property type="protein sequence ID" value="KAG0567579.1"/>
    <property type="molecule type" value="Genomic_DNA"/>
</dbReference>
<evidence type="ECO:0000313" key="6">
    <source>
        <dbReference type="Proteomes" id="UP000822688"/>
    </source>
</evidence>
<name>A0A8T0HBN9_CERPU</name>
<reference evidence="5" key="1">
    <citation type="submission" date="2020-06" db="EMBL/GenBank/DDBJ databases">
        <title>WGS assembly of Ceratodon purpureus strain R40.</title>
        <authorList>
            <person name="Carey S.B."/>
            <person name="Jenkins J."/>
            <person name="Shu S."/>
            <person name="Lovell J.T."/>
            <person name="Sreedasyam A."/>
            <person name="Maumus F."/>
            <person name="Tiley G.P."/>
            <person name="Fernandez-Pozo N."/>
            <person name="Barry K."/>
            <person name="Chen C."/>
            <person name="Wang M."/>
            <person name="Lipzen A."/>
            <person name="Daum C."/>
            <person name="Saski C.A."/>
            <person name="Payton A.C."/>
            <person name="Mcbreen J.C."/>
            <person name="Conrad R.E."/>
            <person name="Kollar L.M."/>
            <person name="Olsson S."/>
            <person name="Huttunen S."/>
            <person name="Landis J.B."/>
            <person name="Wickett N.J."/>
            <person name="Johnson M.G."/>
            <person name="Rensing S.A."/>
            <person name="Grimwood J."/>
            <person name="Schmutz J."/>
            <person name="Mcdaniel S.F."/>
        </authorList>
    </citation>
    <scope>NUCLEOTIDE SEQUENCE</scope>
    <source>
        <strain evidence="5">R40</strain>
    </source>
</reference>
<dbReference type="SMART" id="SM00360">
    <property type="entry name" value="RRM"/>
    <property type="match status" value="2"/>
</dbReference>
<keyword evidence="1 2" id="KW-0694">RNA-binding</keyword>
<dbReference type="InterPro" id="IPR035979">
    <property type="entry name" value="RBD_domain_sf"/>
</dbReference>
<accession>A0A8T0HBN9</accession>
<evidence type="ECO:0000256" key="1">
    <source>
        <dbReference type="ARBA" id="ARBA00022884"/>
    </source>
</evidence>
<comment type="caution">
    <text evidence="5">The sequence shown here is derived from an EMBL/GenBank/DDBJ whole genome shotgun (WGS) entry which is preliminary data.</text>
</comment>
<keyword evidence="6" id="KW-1185">Reference proteome</keyword>
<dbReference type="InterPro" id="IPR012677">
    <property type="entry name" value="Nucleotide-bd_a/b_plait_sf"/>
</dbReference>
<dbReference type="PROSITE" id="PS50102">
    <property type="entry name" value="RRM"/>
    <property type="match status" value="2"/>
</dbReference>
<proteinExistence type="predicted"/>
<evidence type="ECO:0000256" key="2">
    <source>
        <dbReference type="PROSITE-ProRule" id="PRU00176"/>
    </source>
</evidence>
<dbReference type="InterPro" id="IPR000504">
    <property type="entry name" value="RRM_dom"/>
</dbReference>